<dbReference type="SUPFAM" id="SSF81901">
    <property type="entry name" value="HCP-like"/>
    <property type="match status" value="1"/>
</dbReference>
<dbReference type="Pfam" id="PF08238">
    <property type="entry name" value="Sel1"/>
    <property type="match status" value="5"/>
</dbReference>
<comment type="similarity">
    <text evidence="1">Belongs to the sel-1 family.</text>
</comment>
<evidence type="ECO:0000313" key="3">
    <source>
        <dbReference type="Proteomes" id="UP000789831"/>
    </source>
</evidence>
<accession>A0A9N8YVH3</accession>
<evidence type="ECO:0000313" key="2">
    <source>
        <dbReference type="EMBL" id="CAG8452040.1"/>
    </source>
</evidence>
<name>A0A9N8YVH3_9GLOM</name>
<organism evidence="2 3">
    <name type="scientific">Ambispora gerdemannii</name>
    <dbReference type="NCBI Taxonomy" id="144530"/>
    <lineage>
        <taxon>Eukaryota</taxon>
        <taxon>Fungi</taxon>
        <taxon>Fungi incertae sedis</taxon>
        <taxon>Mucoromycota</taxon>
        <taxon>Glomeromycotina</taxon>
        <taxon>Glomeromycetes</taxon>
        <taxon>Archaeosporales</taxon>
        <taxon>Ambisporaceae</taxon>
        <taxon>Ambispora</taxon>
    </lineage>
</organism>
<dbReference type="Gene3D" id="1.25.40.10">
    <property type="entry name" value="Tetratricopeptide repeat domain"/>
    <property type="match status" value="1"/>
</dbReference>
<protein>
    <submittedName>
        <fullName evidence="2">12833_t:CDS:1</fullName>
    </submittedName>
</protein>
<dbReference type="InterPro" id="IPR011990">
    <property type="entry name" value="TPR-like_helical_dom_sf"/>
</dbReference>
<keyword evidence="3" id="KW-1185">Reference proteome</keyword>
<dbReference type="PANTHER" id="PTHR11102">
    <property type="entry name" value="SEL-1-LIKE PROTEIN"/>
    <property type="match status" value="1"/>
</dbReference>
<comment type="caution">
    <text evidence="2">The sequence shown here is derived from an EMBL/GenBank/DDBJ whole genome shotgun (WGS) entry which is preliminary data.</text>
</comment>
<dbReference type="InterPro" id="IPR050767">
    <property type="entry name" value="Sel1_AlgK"/>
</dbReference>
<gene>
    <name evidence="2" type="ORF">AGERDE_LOCUS1789</name>
</gene>
<reference evidence="2" key="1">
    <citation type="submission" date="2021-06" db="EMBL/GenBank/DDBJ databases">
        <authorList>
            <person name="Kallberg Y."/>
            <person name="Tangrot J."/>
            <person name="Rosling A."/>
        </authorList>
    </citation>
    <scope>NUCLEOTIDE SEQUENCE</scope>
    <source>
        <strain evidence="2">MT106</strain>
    </source>
</reference>
<proteinExistence type="inferred from homology"/>
<dbReference type="Proteomes" id="UP000789831">
    <property type="component" value="Unassembled WGS sequence"/>
</dbReference>
<dbReference type="AlphaFoldDB" id="A0A9N8YVH3"/>
<dbReference type="SMART" id="SM00671">
    <property type="entry name" value="SEL1"/>
    <property type="match status" value="5"/>
</dbReference>
<dbReference type="EMBL" id="CAJVPL010000132">
    <property type="protein sequence ID" value="CAG8452040.1"/>
    <property type="molecule type" value="Genomic_DNA"/>
</dbReference>
<dbReference type="InterPro" id="IPR006597">
    <property type="entry name" value="Sel1-like"/>
</dbReference>
<dbReference type="OrthoDB" id="2384430at2759"/>
<evidence type="ECO:0000256" key="1">
    <source>
        <dbReference type="ARBA" id="ARBA00038101"/>
    </source>
</evidence>
<dbReference type="PANTHER" id="PTHR11102:SF160">
    <property type="entry name" value="ERAD-ASSOCIATED E3 UBIQUITIN-PROTEIN LIGASE COMPONENT HRD3"/>
    <property type="match status" value="1"/>
</dbReference>
<sequence length="257" mass="29377">MNNNDVKKTIIPEQILKIFIDSCIQDEPQNRITDKIITLISTNYTNDEKPTKLFQLVAQKCNENHSKYFVLLGFFHAYGFGAVCNEAEAFKWYLKAAEHGDPIGQLRVAAYFESGIGKNISKSRYWFEKAASTGLAIAQYRLARNLRISTEIDNDDISNSIFWLEKSATAGFDKGIHVLAWIYGRGKGVPKDLKKSLHWYRKLEDSKSGKATKSLVMYYLNGLGTAKDKHEAIKYLYRALKSGVYCNQVLNEFNNYR</sequence>